<proteinExistence type="predicted"/>
<evidence type="ECO:0000313" key="1">
    <source>
        <dbReference type="EMBL" id="OAZ44264.1"/>
    </source>
</evidence>
<dbReference type="EMBL" id="LZEM01000005">
    <property type="protein sequence ID" value="OAZ44264.1"/>
    <property type="molecule type" value="Genomic_DNA"/>
</dbReference>
<protein>
    <recommendedName>
        <fullName evidence="3">DUF4012 domain-containing protein</fullName>
    </recommendedName>
</protein>
<dbReference type="Pfam" id="PF13196">
    <property type="entry name" value="DUF4012"/>
    <property type="match status" value="1"/>
</dbReference>
<dbReference type="Proteomes" id="UP000093918">
    <property type="component" value="Unassembled WGS sequence"/>
</dbReference>
<gene>
    <name evidence="1" type="ORF">A9Z40_12800</name>
</gene>
<comment type="caution">
    <text evidence="1">The sequence shown here is derived from an EMBL/GenBank/DDBJ whole genome shotgun (WGS) entry which is preliminary data.</text>
</comment>
<name>A0ABX2WLF0_9MICO</name>
<evidence type="ECO:0008006" key="3">
    <source>
        <dbReference type="Google" id="ProtNLM"/>
    </source>
</evidence>
<sequence length="426" mass="45114">MIDQVSSGVRQLDEALAQIEPIVEPAQKTLSVLPGILGADGPRNYLVLVQNNAESRGTGGNPASLVMITADNGDISITQQASSTDFNNGRQNPIVDLDPGAVALYGDKIGRYMQDVTTTPDFPDSARIMGAFWQEQFGTRIDGTLSIDPVALSYLMQATGPVQLPTGDTLDASNVVPTLLSDVYYRFNTGLTYIDNPRQDAFFAVAAGAVFDSITSVSNPRALVDQVVRAADEGRILYVPASEAEADLIAGSRMTGRLPADNSEITMLGSYVNDITEGKLDYYMNTAVGVTSDVCQVAAEEAPTFTITSSLTSTLPARDVPELPTYVSPARFFPKGVVSTDLVLYGPVGSSFVSASVDGNEVAVSPIEHLGRPAVKVNVENRPESSHTVVATFSGSAGAGYGPVQVWHTPMVRDTPVEVDTPGCAR</sequence>
<keyword evidence="2" id="KW-1185">Reference proteome</keyword>
<evidence type="ECO:0000313" key="2">
    <source>
        <dbReference type="Proteomes" id="UP000093918"/>
    </source>
</evidence>
<accession>A0ABX2WLF0</accession>
<organism evidence="1 2">
    <name type="scientific">Microbacterium arborescens</name>
    <dbReference type="NCBI Taxonomy" id="33883"/>
    <lineage>
        <taxon>Bacteria</taxon>
        <taxon>Bacillati</taxon>
        <taxon>Actinomycetota</taxon>
        <taxon>Actinomycetes</taxon>
        <taxon>Micrococcales</taxon>
        <taxon>Microbacteriaceae</taxon>
        <taxon>Microbacterium</taxon>
    </lineage>
</organism>
<reference evidence="2" key="1">
    <citation type="submission" date="2016-06" db="EMBL/GenBank/DDBJ databases">
        <title>Genome sequencing of cellulolytic organisms.</title>
        <authorList>
            <person name="Bohra V."/>
            <person name="Dafale N.A."/>
            <person name="Purohit H.J."/>
        </authorList>
    </citation>
    <scope>NUCLEOTIDE SEQUENCE [LARGE SCALE GENOMIC DNA]</scope>
    <source>
        <strain evidence="2">ND21</strain>
    </source>
</reference>
<dbReference type="InterPro" id="IPR025101">
    <property type="entry name" value="DUF4012"/>
</dbReference>